<proteinExistence type="predicted"/>
<dbReference type="InterPro" id="IPR009270">
    <property type="entry name" value="DUF927"/>
</dbReference>
<feature type="domain" description="DUF927" evidence="1">
    <location>
        <begin position="136"/>
        <end position="412"/>
    </location>
</feature>
<dbReference type="Proteomes" id="UP000094828">
    <property type="component" value="Unassembled WGS sequence"/>
</dbReference>
<dbReference type="Pfam" id="PF06048">
    <property type="entry name" value="DUF927"/>
    <property type="match status" value="1"/>
</dbReference>
<dbReference type="AlphaFoldDB" id="A0A1C3E7F6"/>
<dbReference type="EMBL" id="LYDR01000143">
    <property type="protein sequence ID" value="ODA29172.1"/>
    <property type="molecule type" value="Genomic_DNA"/>
</dbReference>
<protein>
    <recommendedName>
        <fullName evidence="1">DUF927 domain-containing protein</fullName>
    </recommendedName>
</protein>
<keyword evidence="3" id="KW-1185">Reference proteome</keyword>
<accession>A0A1C3E7F6</accession>
<comment type="caution">
    <text evidence="2">The sequence shown here is derived from an EMBL/GenBank/DDBJ whole genome shotgun (WGS) entry which is preliminary data.</text>
</comment>
<evidence type="ECO:0000259" key="1">
    <source>
        <dbReference type="Pfam" id="PF06048"/>
    </source>
</evidence>
<evidence type="ECO:0000313" key="3">
    <source>
        <dbReference type="Proteomes" id="UP000094828"/>
    </source>
</evidence>
<organism evidence="2 3">
    <name type="scientific">Planctopirus hydrillae</name>
    <dbReference type="NCBI Taxonomy" id="1841610"/>
    <lineage>
        <taxon>Bacteria</taxon>
        <taxon>Pseudomonadati</taxon>
        <taxon>Planctomycetota</taxon>
        <taxon>Planctomycetia</taxon>
        <taxon>Planctomycetales</taxon>
        <taxon>Planctomycetaceae</taxon>
        <taxon>Planctopirus</taxon>
    </lineage>
</organism>
<dbReference type="STRING" id="1841610.A6X21_09570"/>
<name>A0A1C3E7F6_9PLAN</name>
<evidence type="ECO:0000313" key="2">
    <source>
        <dbReference type="EMBL" id="ODA29172.1"/>
    </source>
</evidence>
<reference evidence="2 3" key="1">
    <citation type="submission" date="2016-05" db="EMBL/GenBank/DDBJ databases">
        <title>Genomic and physiological characterization of Planctopirus sp. isolated from fresh water lake.</title>
        <authorList>
            <person name="Subhash Y."/>
            <person name="Ramana C."/>
        </authorList>
    </citation>
    <scope>NUCLEOTIDE SEQUENCE [LARGE SCALE GENOMIC DNA]</scope>
    <source>
        <strain evidence="2 3">JC280</strain>
    </source>
</reference>
<gene>
    <name evidence="2" type="ORF">A6X21_09570</name>
</gene>
<sequence>MKYSQVLWWSFRAEYNYPKLLIALESSPVLELSELAEKRLVYAAKLIMALTSELSCPNTRVGSLQVMLSKLGLDMQPQSELEAELKQLRKRFRGQSQTSLGRSGLSTVFTTFPGKIPQFIPTGYTVTSEGVHFGDELVTATPIMVLAEIQPPDSSSFRCLRLLIQTREKSLCLDLDKVDAVDHRKVKGLLGKGVQVFPENVQLLTNYFTQILQDFGNQLPRIRRSNQTGFVEHEDSVTQGTEQMGFLYGREFISTAKERPSCQMDSAELSFSDTNATDLQKSFQTEGTLEGWLSLIRDISGDPVVRFMTVASFATPLLRILDQPAFLFSLACESGTGKTAALQIAASAWGNPAGKSSLIRSFQTTENALLSRAVAQRDLPMFIDETTFVRKAGKDLLERLVYSLANGTARDRLRNGRLQAVQTIETIAFTTGETPLLDLVEHQGALRRVLECTCQPFGDRSQETGVRVLQLQRMAKSNYGHAGRKFIRFLIENQDSWSQWKILWDELYAKELHQLPGRHSLEDQLAKHLATISVANQLLPRCFPELRSALKDVVPSMRAEIYSSLNRVDKFEAVFESLKMKAVNLASSAAQSGAESTWHYDRKKKQLWVNPNEFQEFTDKKFRLDASSVLQAFKQRGYLHQEPKETQKPGGRLVVRKRSGDVITCWHVISIGSKDHAAATQKIAD</sequence>